<keyword evidence="6 16" id="KW-0812">Transmembrane</keyword>
<dbReference type="SUPFAM" id="SSF57850">
    <property type="entry name" value="RING/U-box"/>
    <property type="match status" value="1"/>
</dbReference>
<keyword evidence="8 14" id="KW-0863">Zinc-finger</keyword>
<dbReference type="Proteomes" id="UP001293593">
    <property type="component" value="Unassembled WGS sequence"/>
</dbReference>
<dbReference type="Gene3D" id="3.30.40.10">
    <property type="entry name" value="Zinc/RING finger domain, C3HC4 (zinc finger)"/>
    <property type="match status" value="1"/>
</dbReference>
<dbReference type="InterPro" id="IPR044600">
    <property type="entry name" value="ATL1/ATL16-like"/>
</dbReference>
<dbReference type="SMART" id="SM00184">
    <property type="entry name" value="RING"/>
    <property type="match status" value="1"/>
</dbReference>
<dbReference type="PANTHER" id="PTHR46913">
    <property type="entry name" value="RING-H2 FINGER PROTEIN ATL16"/>
    <property type="match status" value="1"/>
</dbReference>
<evidence type="ECO:0000256" key="12">
    <source>
        <dbReference type="ARBA" id="ARBA00023136"/>
    </source>
</evidence>
<proteinExistence type="inferred from homology"/>
<keyword evidence="5" id="KW-0808">Transferase</keyword>
<dbReference type="GO" id="GO:0016567">
    <property type="term" value="P:protein ubiquitination"/>
    <property type="evidence" value="ECO:0007669"/>
    <property type="project" value="InterPro"/>
</dbReference>
<evidence type="ECO:0000256" key="11">
    <source>
        <dbReference type="ARBA" id="ARBA00022989"/>
    </source>
</evidence>
<organism evidence="18 19">
    <name type="scientific">Acacia crassicarpa</name>
    <name type="common">northern wattle</name>
    <dbReference type="NCBI Taxonomy" id="499986"/>
    <lineage>
        <taxon>Eukaryota</taxon>
        <taxon>Viridiplantae</taxon>
        <taxon>Streptophyta</taxon>
        <taxon>Embryophyta</taxon>
        <taxon>Tracheophyta</taxon>
        <taxon>Spermatophyta</taxon>
        <taxon>Magnoliopsida</taxon>
        <taxon>eudicotyledons</taxon>
        <taxon>Gunneridae</taxon>
        <taxon>Pentapetalae</taxon>
        <taxon>rosids</taxon>
        <taxon>fabids</taxon>
        <taxon>Fabales</taxon>
        <taxon>Fabaceae</taxon>
        <taxon>Caesalpinioideae</taxon>
        <taxon>mimosoid clade</taxon>
        <taxon>Acacieae</taxon>
        <taxon>Acacia</taxon>
    </lineage>
</organism>
<evidence type="ECO:0000256" key="10">
    <source>
        <dbReference type="ARBA" id="ARBA00022833"/>
    </source>
</evidence>
<feature type="region of interest" description="Disordered" evidence="15">
    <location>
        <begin position="206"/>
        <end position="242"/>
    </location>
</feature>
<keyword evidence="10" id="KW-0862">Zinc</keyword>
<keyword evidence="11 16" id="KW-1133">Transmembrane helix</keyword>
<evidence type="ECO:0000256" key="2">
    <source>
        <dbReference type="ARBA" id="ARBA00004167"/>
    </source>
</evidence>
<evidence type="ECO:0000259" key="17">
    <source>
        <dbReference type="PROSITE" id="PS50089"/>
    </source>
</evidence>
<comment type="subcellular location">
    <subcellularLocation>
        <location evidence="2">Membrane</location>
        <topology evidence="2">Single-pass membrane protein</topology>
    </subcellularLocation>
</comment>
<evidence type="ECO:0000313" key="18">
    <source>
        <dbReference type="EMBL" id="KAK4276846.1"/>
    </source>
</evidence>
<accession>A0AAE1JUL7</accession>
<protein>
    <recommendedName>
        <fullName evidence="4">RING-type E3 ubiquitin transferase</fullName>
        <ecNumber evidence="4">2.3.2.27</ecNumber>
    </recommendedName>
</protein>
<evidence type="ECO:0000256" key="7">
    <source>
        <dbReference type="ARBA" id="ARBA00022723"/>
    </source>
</evidence>
<gene>
    <name evidence="18" type="ORF">QN277_014951</name>
</gene>
<keyword evidence="7" id="KW-0479">Metal-binding</keyword>
<dbReference type="EMBL" id="JAWXYG010000003">
    <property type="protein sequence ID" value="KAK4276846.1"/>
    <property type="molecule type" value="Genomic_DNA"/>
</dbReference>
<feature type="domain" description="RING-type" evidence="17">
    <location>
        <begin position="154"/>
        <end position="196"/>
    </location>
</feature>
<evidence type="ECO:0000256" key="9">
    <source>
        <dbReference type="ARBA" id="ARBA00022786"/>
    </source>
</evidence>
<dbReference type="Pfam" id="PF13639">
    <property type="entry name" value="zf-RING_2"/>
    <property type="match status" value="1"/>
</dbReference>
<comment type="catalytic activity">
    <reaction evidence="1">
        <text>S-ubiquitinyl-[E2 ubiquitin-conjugating enzyme]-L-cysteine + [acceptor protein]-L-lysine = [E2 ubiquitin-conjugating enzyme]-L-cysteine + N(6)-ubiquitinyl-[acceptor protein]-L-lysine.</text>
        <dbReference type="EC" id="2.3.2.27"/>
    </reaction>
</comment>
<dbReference type="GO" id="GO:0008270">
    <property type="term" value="F:zinc ion binding"/>
    <property type="evidence" value="ECO:0007669"/>
    <property type="project" value="UniProtKB-KW"/>
</dbReference>
<evidence type="ECO:0000256" key="15">
    <source>
        <dbReference type="SAM" id="MobiDB-lite"/>
    </source>
</evidence>
<comment type="caution">
    <text evidence="18">The sequence shown here is derived from an EMBL/GenBank/DDBJ whole genome shotgun (WGS) entry which is preliminary data.</text>
</comment>
<dbReference type="InterPro" id="IPR001841">
    <property type="entry name" value="Znf_RING"/>
</dbReference>
<dbReference type="PROSITE" id="PS50089">
    <property type="entry name" value="ZF_RING_2"/>
    <property type="match status" value="1"/>
</dbReference>
<evidence type="ECO:0000256" key="3">
    <source>
        <dbReference type="ARBA" id="ARBA00004906"/>
    </source>
</evidence>
<keyword evidence="9" id="KW-0833">Ubl conjugation pathway</keyword>
<feature type="transmembrane region" description="Helical" evidence="16">
    <location>
        <begin position="66"/>
        <end position="83"/>
    </location>
</feature>
<evidence type="ECO:0000256" key="16">
    <source>
        <dbReference type="SAM" id="Phobius"/>
    </source>
</evidence>
<dbReference type="GO" id="GO:0061630">
    <property type="term" value="F:ubiquitin protein ligase activity"/>
    <property type="evidence" value="ECO:0007669"/>
    <property type="project" value="UniProtKB-EC"/>
</dbReference>
<sequence>MARIHRKLFPTPSNINQTQDCPEFCDPACPYSCYSFPDYYFPPPPPPPPPFSATDHSSSGSHISSYLIILASLFSAIFILLGLCVIKTKCYPSWCGWRQNGSRSEASDQEFIDENQVDHPVWFITTAGLQQSIINSITVCKYKRGEGLIEGTECSVCLSEFREGETLRLLPKCSHAFHIPCIDTWLRSHTNCPLCRAGIVLNNVRPGAAGSNVSSTEQNSDNSRRNQDIQTENPPNDGEVNNNMLVIANGASGNRAGTGEITQDLNDNLVSKEHANVVLNDPKEDHGVLKDGKLIGMRSLSMDSILANPSASGTEESHPGCREMVRSSVTKCLHLSPVPMKRSFSCSGRILSARDHRNLHISLPY</sequence>
<evidence type="ECO:0000256" key="4">
    <source>
        <dbReference type="ARBA" id="ARBA00012483"/>
    </source>
</evidence>
<dbReference type="FunFam" id="3.30.40.10:FF:000233">
    <property type="entry name" value="RING-H2 finger protein ATL54"/>
    <property type="match status" value="1"/>
</dbReference>
<evidence type="ECO:0000256" key="5">
    <source>
        <dbReference type="ARBA" id="ARBA00022679"/>
    </source>
</evidence>
<evidence type="ECO:0000256" key="6">
    <source>
        <dbReference type="ARBA" id="ARBA00022692"/>
    </source>
</evidence>
<evidence type="ECO:0000313" key="19">
    <source>
        <dbReference type="Proteomes" id="UP001293593"/>
    </source>
</evidence>
<feature type="compositionally biased region" description="Polar residues" evidence="15">
    <location>
        <begin position="211"/>
        <end position="221"/>
    </location>
</feature>
<dbReference type="InterPro" id="IPR013083">
    <property type="entry name" value="Znf_RING/FYVE/PHD"/>
</dbReference>
<dbReference type="CDD" id="cd16461">
    <property type="entry name" value="RING-H2_EL5-like"/>
    <property type="match status" value="1"/>
</dbReference>
<dbReference type="AlphaFoldDB" id="A0AAE1JUL7"/>
<evidence type="ECO:0000256" key="14">
    <source>
        <dbReference type="PROSITE-ProRule" id="PRU00175"/>
    </source>
</evidence>
<keyword evidence="19" id="KW-1185">Reference proteome</keyword>
<dbReference type="PANTHER" id="PTHR46913:SF19">
    <property type="entry name" value="RING-TYPE E3 UBIQUITIN TRANSFERASE"/>
    <property type="match status" value="1"/>
</dbReference>
<name>A0AAE1JUL7_9FABA</name>
<evidence type="ECO:0000256" key="1">
    <source>
        <dbReference type="ARBA" id="ARBA00000900"/>
    </source>
</evidence>
<evidence type="ECO:0000256" key="13">
    <source>
        <dbReference type="ARBA" id="ARBA00024209"/>
    </source>
</evidence>
<dbReference type="GO" id="GO:0016020">
    <property type="term" value="C:membrane"/>
    <property type="evidence" value="ECO:0007669"/>
    <property type="project" value="UniProtKB-SubCell"/>
</dbReference>
<comment type="pathway">
    <text evidence="3">Protein modification; protein ubiquitination.</text>
</comment>
<comment type="similarity">
    <text evidence="13">Belongs to the RING-type zinc finger family. ATL subfamily.</text>
</comment>
<evidence type="ECO:0000256" key="8">
    <source>
        <dbReference type="ARBA" id="ARBA00022771"/>
    </source>
</evidence>
<reference evidence="18" key="1">
    <citation type="submission" date="2023-10" db="EMBL/GenBank/DDBJ databases">
        <title>Chromosome-level genome of the transformable northern wattle, Acacia crassicarpa.</title>
        <authorList>
            <person name="Massaro I."/>
            <person name="Sinha N.R."/>
            <person name="Poethig S."/>
            <person name="Leichty A.R."/>
        </authorList>
    </citation>
    <scope>NUCLEOTIDE SEQUENCE</scope>
    <source>
        <strain evidence="18">Acra3RX</strain>
        <tissue evidence="18">Leaf</tissue>
    </source>
</reference>
<dbReference type="EC" id="2.3.2.27" evidence="4"/>
<keyword evidence="12 16" id="KW-0472">Membrane</keyword>
<feature type="compositionally biased region" description="Polar residues" evidence="15">
    <location>
        <begin position="228"/>
        <end position="242"/>
    </location>
</feature>